<comment type="caution">
    <text evidence="1">The sequence shown here is derived from an EMBL/GenBank/DDBJ whole genome shotgun (WGS) entry which is preliminary data.</text>
</comment>
<dbReference type="Proteomes" id="UP000789901">
    <property type="component" value="Unassembled WGS sequence"/>
</dbReference>
<proteinExistence type="predicted"/>
<evidence type="ECO:0000313" key="2">
    <source>
        <dbReference type="Proteomes" id="UP000789901"/>
    </source>
</evidence>
<protein>
    <submittedName>
        <fullName evidence="1">12121_t:CDS:1</fullName>
    </submittedName>
</protein>
<reference evidence="1 2" key="1">
    <citation type="submission" date="2021-06" db="EMBL/GenBank/DDBJ databases">
        <authorList>
            <person name="Kallberg Y."/>
            <person name="Tangrot J."/>
            <person name="Rosling A."/>
        </authorList>
    </citation>
    <scope>NUCLEOTIDE SEQUENCE [LARGE SCALE GENOMIC DNA]</scope>
    <source>
        <strain evidence="1 2">120-4 pot B 10/14</strain>
    </source>
</reference>
<evidence type="ECO:0000313" key="1">
    <source>
        <dbReference type="EMBL" id="CAG8855335.1"/>
    </source>
</evidence>
<sequence length="52" mass="5933">MSLINLQNFALNILKKTEHIVVQNIEVPEASLCQECDKNIIINSYEPFTVLT</sequence>
<accession>A0ABN7XJZ4</accession>
<keyword evidence="2" id="KW-1185">Reference proteome</keyword>
<name>A0ABN7XJZ4_GIGMA</name>
<organism evidence="1 2">
    <name type="scientific">Gigaspora margarita</name>
    <dbReference type="NCBI Taxonomy" id="4874"/>
    <lineage>
        <taxon>Eukaryota</taxon>
        <taxon>Fungi</taxon>
        <taxon>Fungi incertae sedis</taxon>
        <taxon>Mucoromycota</taxon>
        <taxon>Glomeromycotina</taxon>
        <taxon>Glomeromycetes</taxon>
        <taxon>Diversisporales</taxon>
        <taxon>Gigasporaceae</taxon>
        <taxon>Gigaspora</taxon>
    </lineage>
</organism>
<feature type="non-terminal residue" evidence="1">
    <location>
        <position position="52"/>
    </location>
</feature>
<dbReference type="EMBL" id="CAJVQB010148307">
    <property type="protein sequence ID" value="CAG8855335.1"/>
    <property type="molecule type" value="Genomic_DNA"/>
</dbReference>
<gene>
    <name evidence="1" type="ORF">GMARGA_LOCUS44156</name>
</gene>